<sequence>MIKPKSLCKGDTIAIVSPSSGLAGEPNIKWRTEQGIRYIEQMGYRVKVMPEALNTIQWNYDHPELRAQTLMEAFQDNEVKAILCTIGGYESVRIIPFVDDAVIQQNPKIFIGYSDITPLHLYFNRLGLTTFYGPALLTDFAENGGADAYTMSALFSLISEDKPFGPLQPTPYYRKFGLKWEAHLRHFEREKIPANDISVLHGQGTVSGPLIGGCFESLDKLRGTTYFPPMDAFNNAILFIETSEVHTPQWSFEESLRTWGLMGVFQRINALIVGRPHDGVLQNEYHDSILKVLKEFHENDLIVVVNVPIGHNEPKATLPLGIHATVHTDPCKISIDASAVSHK</sequence>
<evidence type="ECO:0000256" key="2">
    <source>
        <dbReference type="ARBA" id="ARBA00022801"/>
    </source>
</evidence>
<evidence type="ECO:0000313" key="7">
    <source>
        <dbReference type="Proteomes" id="UP000646308"/>
    </source>
</evidence>
<dbReference type="GeneID" id="57691442"/>
<comment type="similarity">
    <text evidence="1">Belongs to the peptidase S66 family.</text>
</comment>
<evidence type="ECO:0000259" key="4">
    <source>
        <dbReference type="Pfam" id="PF02016"/>
    </source>
</evidence>
<accession>A0A2T4MK30</accession>
<dbReference type="Proteomes" id="UP000646308">
    <property type="component" value="Unassembled WGS sequence"/>
</dbReference>
<feature type="domain" description="LD-carboxypeptidase C-terminal" evidence="5">
    <location>
        <begin position="207"/>
        <end position="326"/>
    </location>
</feature>
<evidence type="ECO:0000256" key="1">
    <source>
        <dbReference type="ARBA" id="ARBA00010233"/>
    </source>
</evidence>
<organism evidence="6 7">
    <name type="scientific">Staphylococcus agnetis</name>
    <dbReference type="NCBI Taxonomy" id="985762"/>
    <lineage>
        <taxon>Bacteria</taxon>
        <taxon>Bacillati</taxon>
        <taxon>Bacillota</taxon>
        <taxon>Bacilli</taxon>
        <taxon>Bacillales</taxon>
        <taxon>Staphylococcaceae</taxon>
        <taxon>Staphylococcus</taxon>
    </lineage>
</organism>
<dbReference type="InterPro" id="IPR040449">
    <property type="entry name" value="Peptidase_S66_N"/>
</dbReference>
<dbReference type="InterPro" id="IPR029062">
    <property type="entry name" value="Class_I_gatase-like"/>
</dbReference>
<dbReference type="Pfam" id="PF02016">
    <property type="entry name" value="Peptidase_S66"/>
    <property type="match status" value="1"/>
</dbReference>
<dbReference type="PANTHER" id="PTHR30237:SF4">
    <property type="entry name" value="LD-CARBOXYPEPTIDASE C-TERMINAL DOMAIN-CONTAINING PROTEIN"/>
    <property type="match status" value="1"/>
</dbReference>
<dbReference type="PIRSF" id="PIRSF028757">
    <property type="entry name" value="LD-carboxypeptidase"/>
    <property type="match status" value="1"/>
</dbReference>
<dbReference type="SUPFAM" id="SSF52317">
    <property type="entry name" value="Class I glutamine amidotransferase-like"/>
    <property type="match status" value="1"/>
</dbReference>
<gene>
    <name evidence="6" type="ORF">GLV84_12330</name>
</gene>
<dbReference type="GO" id="GO:0016787">
    <property type="term" value="F:hydrolase activity"/>
    <property type="evidence" value="ECO:0007669"/>
    <property type="project" value="UniProtKB-KW"/>
</dbReference>
<dbReference type="InterPro" id="IPR003507">
    <property type="entry name" value="S66_fam"/>
</dbReference>
<dbReference type="InterPro" id="IPR027478">
    <property type="entry name" value="LdcA_N"/>
</dbReference>
<dbReference type="Gene3D" id="3.50.30.60">
    <property type="entry name" value="LD-carboxypeptidase A C-terminal domain-like"/>
    <property type="match status" value="1"/>
</dbReference>
<dbReference type="EMBL" id="WMFL01000087">
    <property type="protein sequence ID" value="NJI03618.1"/>
    <property type="molecule type" value="Genomic_DNA"/>
</dbReference>
<keyword evidence="2" id="KW-0378">Hydrolase</keyword>
<name>A0A2T4MK30_9STAP</name>
<reference evidence="6" key="1">
    <citation type="submission" date="2019-11" db="EMBL/GenBank/DDBJ databases">
        <title>Whole genome comparisons of Staphylococcus agnetis isolates from cattle and chickens.</title>
        <authorList>
            <person name="Rhoads D."/>
            <person name="Shwani A."/>
            <person name="Adkins P."/>
            <person name="Calcutt M."/>
            <person name="Middleton J."/>
        </authorList>
    </citation>
    <scope>NUCLEOTIDE SEQUENCE</scope>
    <source>
        <strain evidence="6">1387</strain>
    </source>
</reference>
<evidence type="ECO:0000313" key="6">
    <source>
        <dbReference type="EMBL" id="NJI03618.1"/>
    </source>
</evidence>
<comment type="caution">
    <text evidence="6">The sequence shown here is derived from an EMBL/GenBank/DDBJ whole genome shotgun (WGS) entry which is preliminary data.</text>
</comment>
<proteinExistence type="inferred from homology"/>
<evidence type="ECO:0000256" key="3">
    <source>
        <dbReference type="PIRSR" id="PIRSR028757-1"/>
    </source>
</evidence>
<dbReference type="InterPro" id="IPR040921">
    <property type="entry name" value="Peptidase_S66C"/>
</dbReference>
<feature type="domain" description="LD-carboxypeptidase N-terminal" evidence="4">
    <location>
        <begin position="13"/>
        <end position="133"/>
    </location>
</feature>
<dbReference type="CDD" id="cd07062">
    <property type="entry name" value="Peptidase_S66_mccF_like"/>
    <property type="match status" value="1"/>
</dbReference>
<feature type="active site" description="Charge relay system" evidence="3">
    <location>
        <position position="311"/>
    </location>
</feature>
<dbReference type="PANTHER" id="PTHR30237">
    <property type="entry name" value="MURAMOYLTETRAPEPTIDE CARBOXYPEPTIDASE"/>
    <property type="match status" value="1"/>
</dbReference>
<dbReference type="SUPFAM" id="SSF141986">
    <property type="entry name" value="LD-carboxypeptidase A C-terminal domain-like"/>
    <property type="match status" value="1"/>
</dbReference>
<dbReference type="InterPro" id="IPR027461">
    <property type="entry name" value="Carboxypeptidase_A_C_sf"/>
</dbReference>
<dbReference type="Gene3D" id="3.40.50.10740">
    <property type="entry name" value="Class I glutamine amidotransferase-like"/>
    <property type="match status" value="1"/>
</dbReference>
<protein>
    <submittedName>
        <fullName evidence="6">LD-carboxypeptidase</fullName>
    </submittedName>
</protein>
<dbReference type="Pfam" id="PF17676">
    <property type="entry name" value="Peptidase_S66C"/>
    <property type="match status" value="1"/>
</dbReference>
<feature type="active site" description="Charge relay system" evidence="3">
    <location>
        <position position="241"/>
    </location>
</feature>
<evidence type="ECO:0000259" key="5">
    <source>
        <dbReference type="Pfam" id="PF17676"/>
    </source>
</evidence>
<feature type="active site" description="Nucleophile" evidence="3">
    <location>
        <position position="114"/>
    </location>
</feature>
<dbReference type="AlphaFoldDB" id="A0A2T4MK30"/>
<dbReference type="RefSeq" id="WP_107368334.1">
    <property type="nucleotide sequence ID" value="NZ_CP045927.1"/>
</dbReference>